<keyword evidence="5" id="KW-1185">Reference proteome</keyword>
<feature type="domain" description="Dipeptidylpeptidase IV N-terminal" evidence="3">
    <location>
        <begin position="146"/>
        <end position="243"/>
    </location>
</feature>
<dbReference type="PANTHER" id="PTHR11731:SF205">
    <property type="entry name" value="DIPEPTIDYL PEPTIDASE 4"/>
    <property type="match status" value="1"/>
</dbReference>
<keyword evidence="1" id="KW-1133">Transmembrane helix</keyword>
<proteinExistence type="predicted"/>
<dbReference type="GO" id="GO:0005886">
    <property type="term" value="C:plasma membrane"/>
    <property type="evidence" value="ECO:0007669"/>
    <property type="project" value="TreeGrafter"/>
</dbReference>
<dbReference type="AlphaFoldDB" id="A0A4Z2GCL5"/>
<organism evidence="4 5">
    <name type="scientific">Liparis tanakae</name>
    <name type="common">Tanaka's snailfish</name>
    <dbReference type="NCBI Taxonomy" id="230148"/>
    <lineage>
        <taxon>Eukaryota</taxon>
        <taxon>Metazoa</taxon>
        <taxon>Chordata</taxon>
        <taxon>Craniata</taxon>
        <taxon>Vertebrata</taxon>
        <taxon>Euteleostomi</taxon>
        <taxon>Actinopterygii</taxon>
        <taxon>Neopterygii</taxon>
        <taxon>Teleostei</taxon>
        <taxon>Neoteleostei</taxon>
        <taxon>Acanthomorphata</taxon>
        <taxon>Eupercaria</taxon>
        <taxon>Perciformes</taxon>
        <taxon>Cottioidei</taxon>
        <taxon>Cottales</taxon>
        <taxon>Liparidae</taxon>
        <taxon>Liparis</taxon>
    </lineage>
</organism>
<dbReference type="Gene3D" id="3.40.50.1820">
    <property type="entry name" value="alpha/beta hydrolase"/>
    <property type="match status" value="1"/>
</dbReference>
<sequence length="425" mass="47246">MSSAEDSVVVKRMCSAVSRGSNSTTHLWWEGSISEVCGPLHCAQVSIAKVLLGVVGVGAVVTLIAVPMSLFLNEGEKRSTRSFTLEDAFNSSLKPKSVSMKWISDYEYLNKSGGSVFLQDVVTGASSKLLSKEEFSEKGAYDYQLSADRAYVAFMSNHTKVWRHSFTATYSLYDLKLKQFLEPADIPEETQYFSWAPEGNKLAYVWKNNVYIKTNPSLPSKQVTFNGVENLILNGIPDWVYEASGVEEPHGLGWTEPVFGVDKNSYYLVTSDPDGYKHLHRVVREVATALTSGKWEIIDILKVTADSVWTPQDPNKCLTCAFRGEDCQYNSAYFSHNASFYRLSCSGFDESKKYPLLLDVYAGPCSQKADFIYRVGWSTYLASTEGVIVASFDGRGSGYQGDKLMHAIYKGLGTHEVEDQITAVR</sequence>
<gene>
    <name evidence="4" type="primary">DPP4_0</name>
    <name evidence="4" type="ORF">EYF80_038802</name>
</gene>
<dbReference type="SUPFAM" id="SSF53474">
    <property type="entry name" value="alpha/beta-Hydrolases"/>
    <property type="match status" value="1"/>
</dbReference>
<dbReference type="GO" id="GO:0006508">
    <property type="term" value="P:proteolysis"/>
    <property type="evidence" value="ECO:0007669"/>
    <property type="project" value="InterPro"/>
</dbReference>
<feature type="transmembrane region" description="Helical" evidence="1">
    <location>
        <begin position="50"/>
        <end position="72"/>
    </location>
</feature>
<dbReference type="OrthoDB" id="16520at2759"/>
<dbReference type="Pfam" id="PF00930">
    <property type="entry name" value="DPPIV_N"/>
    <property type="match status" value="1"/>
</dbReference>
<feature type="domain" description="Peptidase S9 prolyl oligopeptidase catalytic" evidence="2">
    <location>
        <begin position="375"/>
        <end position="425"/>
    </location>
</feature>
<dbReference type="PANTHER" id="PTHR11731">
    <property type="entry name" value="PROTEASE FAMILY S9B,C DIPEPTIDYL-PEPTIDASE IV-RELATED"/>
    <property type="match status" value="1"/>
</dbReference>
<reference evidence="4 5" key="1">
    <citation type="submission" date="2019-03" db="EMBL/GenBank/DDBJ databases">
        <title>First draft genome of Liparis tanakae, snailfish: a comprehensive survey of snailfish specific genes.</title>
        <authorList>
            <person name="Kim W."/>
            <person name="Song I."/>
            <person name="Jeong J.-H."/>
            <person name="Kim D."/>
            <person name="Kim S."/>
            <person name="Ryu S."/>
            <person name="Song J.Y."/>
            <person name="Lee S.K."/>
        </authorList>
    </citation>
    <scope>NUCLEOTIDE SEQUENCE [LARGE SCALE GENOMIC DNA]</scope>
    <source>
        <tissue evidence="4">Muscle</tissue>
    </source>
</reference>
<dbReference type="SUPFAM" id="SSF82171">
    <property type="entry name" value="DPP6 N-terminal domain-like"/>
    <property type="match status" value="1"/>
</dbReference>
<dbReference type="EMBL" id="SRLO01000598">
    <property type="protein sequence ID" value="TNN51000.1"/>
    <property type="molecule type" value="Genomic_DNA"/>
</dbReference>
<evidence type="ECO:0000259" key="2">
    <source>
        <dbReference type="Pfam" id="PF00326"/>
    </source>
</evidence>
<evidence type="ECO:0000259" key="3">
    <source>
        <dbReference type="Pfam" id="PF00930"/>
    </source>
</evidence>
<protein>
    <submittedName>
        <fullName evidence="4">Dipeptidyl peptidase 4</fullName>
    </submittedName>
</protein>
<comment type="caution">
    <text evidence="4">The sequence shown here is derived from an EMBL/GenBank/DDBJ whole genome shotgun (WGS) entry which is preliminary data.</text>
</comment>
<dbReference type="InterPro" id="IPR001375">
    <property type="entry name" value="Peptidase_S9_cat"/>
</dbReference>
<dbReference type="GO" id="GO:0008239">
    <property type="term" value="F:dipeptidyl-peptidase activity"/>
    <property type="evidence" value="ECO:0007669"/>
    <property type="project" value="TreeGrafter"/>
</dbReference>
<dbReference type="InterPro" id="IPR002469">
    <property type="entry name" value="Peptidase_S9B_N"/>
</dbReference>
<dbReference type="Pfam" id="PF00326">
    <property type="entry name" value="Peptidase_S9"/>
    <property type="match status" value="1"/>
</dbReference>
<dbReference type="GO" id="GO:0008236">
    <property type="term" value="F:serine-type peptidase activity"/>
    <property type="evidence" value="ECO:0007669"/>
    <property type="project" value="InterPro"/>
</dbReference>
<accession>A0A4Z2GCL5</accession>
<evidence type="ECO:0000256" key="1">
    <source>
        <dbReference type="SAM" id="Phobius"/>
    </source>
</evidence>
<name>A0A4Z2GCL5_9TELE</name>
<keyword evidence="1" id="KW-0472">Membrane</keyword>
<dbReference type="Gene3D" id="2.140.10.30">
    <property type="entry name" value="Dipeptidylpeptidase IV, N-terminal domain"/>
    <property type="match status" value="1"/>
</dbReference>
<dbReference type="InterPro" id="IPR029058">
    <property type="entry name" value="AB_hydrolase_fold"/>
</dbReference>
<keyword evidence="1" id="KW-0812">Transmembrane</keyword>
<dbReference type="Proteomes" id="UP000314294">
    <property type="component" value="Unassembled WGS sequence"/>
</dbReference>
<dbReference type="InterPro" id="IPR050278">
    <property type="entry name" value="Serine_Prot_S9B/DPPIV"/>
</dbReference>
<evidence type="ECO:0000313" key="4">
    <source>
        <dbReference type="EMBL" id="TNN51000.1"/>
    </source>
</evidence>
<evidence type="ECO:0000313" key="5">
    <source>
        <dbReference type="Proteomes" id="UP000314294"/>
    </source>
</evidence>